<evidence type="ECO:0008006" key="6">
    <source>
        <dbReference type="Google" id="ProtNLM"/>
    </source>
</evidence>
<feature type="compositionally biased region" description="Gly residues" evidence="1">
    <location>
        <begin position="448"/>
        <end position="458"/>
    </location>
</feature>
<keyword evidence="5" id="KW-1185">Reference proteome</keyword>
<evidence type="ECO:0000256" key="2">
    <source>
        <dbReference type="SAM" id="Phobius"/>
    </source>
</evidence>
<accession>A0ABS4PU09</accession>
<feature type="transmembrane region" description="Helical" evidence="2">
    <location>
        <begin position="345"/>
        <end position="368"/>
    </location>
</feature>
<dbReference type="RefSeq" id="WP_308158833.1">
    <property type="nucleotide sequence ID" value="NZ_JAGGMS010000001.1"/>
</dbReference>
<feature type="compositionally biased region" description="Low complexity" evidence="1">
    <location>
        <begin position="706"/>
        <end position="721"/>
    </location>
</feature>
<feature type="compositionally biased region" description="Basic residues" evidence="1">
    <location>
        <begin position="474"/>
        <end position="485"/>
    </location>
</feature>
<evidence type="ECO:0000313" key="4">
    <source>
        <dbReference type="EMBL" id="MBP2182914.1"/>
    </source>
</evidence>
<evidence type="ECO:0000256" key="1">
    <source>
        <dbReference type="SAM" id="MobiDB-lite"/>
    </source>
</evidence>
<feature type="transmembrane region" description="Helical" evidence="2">
    <location>
        <begin position="230"/>
        <end position="255"/>
    </location>
</feature>
<dbReference type="EMBL" id="JAGGMS010000001">
    <property type="protein sequence ID" value="MBP2182914.1"/>
    <property type="molecule type" value="Genomic_DNA"/>
</dbReference>
<feature type="region of interest" description="Disordered" evidence="1">
    <location>
        <begin position="441"/>
        <end position="553"/>
    </location>
</feature>
<comment type="caution">
    <text evidence="4">The sequence shown here is derived from an EMBL/GenBank/DDBJ whole genome shotgun (WGS) entry which is preliminary data.</text>
</comment>
<protein>
    <recommendedName>
        <fullName evidence="6">TrbL/VirB6 plasmid conjugal transfer protein</fullName>
    </recommendedName>
</protein>
<feature type="region of interest" description="Disordered" evidence="1">
    <location>
        <begin position="119"/>
        <end position="139"/>
    </location>
</feature>
<feature type="compositionally biased region" description="Pro residues" evidence="1">
    <location>
        <begin position="119"/>
        <end position="131"/>
    </location>
</feature>
<keyword evidence="3" id="KW-0732">Signal</keyword>
<feature type="chain" id="PRO_5045284711" description="TrbL/VirB6 plasmid conjugal transfer protein" evidence="3">
    <location>
        <begin position="19"/>
        <end position="721"/>
    </location>
</feature>
<proteinExistence type="predicted"/>
<keyword evidence="2" id="KW-1133">Transmembrane helix</keyword>
<organism evidence="4 5">
    <name type="scientific">Amycolatopsis magusensis</name>
    <dbReference type="NCBI Taxonomy" id="882444"/>
    <lineage>
        <taxon>Bacteria</taxon>
        <taxon>Bacillati</taxon>
        <taxon>Actinomycetota</taxon>
        <taxon>Actinomycetes</taxon>
        <taxon>Pseudonocardiales</taxon>
        <taxon>Pseudonocardiaceae</taxon>
        <taxon>Amycolatopsis</taxon>
    </lineage>
</organism>
<feature type="transmembrane region" description="Helical" evidence="2">
    <location>
        <begin position="314"/>
        <end position="333"/>
    </location>
</feature>
<dbReference type="Pfam" id="PF19590">
    <property type="entry name" value="TrbL_3"/>
    <property type="match status" value="1"/>
</dbReference>
<feature type="compositionally biased region" description="Polar residues" evidence="1">
    <location>
        <begin position="505"/>
        <end position="518"/>
    </location>
</feature>
<keyword evidence="2" id="KW-0812">Transmembrane</keyword>
<feature type="transmembrane region" description="Helical" evidence="2">
    <location>
        <begin position="289"/>
        <end position="307"/>
    </location>
</feature>
<evidence type="ECO:0000256" key="3">
    <source>
        <dbReference type="SAM" id="SignalP"/>
    </source>
</evidence>
<dbReference type="InterPro" id="IPR045782">
    <property type="entry name" value="TrbL_3"/>
</dbReference>
<sequence>MVLVPLLAVAGITLTASATPAPTPHATAAAVPLAQPPVLPVPPVDDPTCPPGAVVPGCLPPVTPPPAPSPGPLPPVTEIPVPDPADCFPGSVLPGCPPPGGTEPPPACEGLNCIPQPVPPGAPAPGTPQAPGPGGEPESECGIFDPLACVTDGIEAFFRGVVTEALNPLLELLGTTLLTTPEPASLPAVGQLWTESWQLMLAVYATLIVIAGILLMGYETLQSRYTVKELAPRVVVGFLAGTLSQFVAVTGIRLANALSAAVMGDALDPAAAGKAMTDMVTGSLAGGGGWLFFIALALVAMIVVLLVTFIVRVMVTIAVIAAAPLALMCHALPHTEGIALTWWKGFGGLLAIQVGQSLTLVVALRVFFTPGGFTLFGPSVSGVVNLLLCLALMWILIKIPFWCLSPLRGNGRSLLGSLVRGAIAYKTMGLLGGAQSMLGGKGRKGGGRVRGSGAGGGVPDPPATRAGQFMLPMRVRRARPARRSPRLGELPGTGVGRRPGPGQMSLFTATGSGSQREVSANPRALPPEDLPGALPQDQLGLPIMTRRDPGRVGRRTVADDLADRPGMPPPVPQPGLLLPDGRINRNARPPAHLPRALIAPSTGMLPIHLRPAPPQPPRRTLADDLAHPAPTSPPPQPALITPSGHINRAARPPLRPIRDAYTGNRALASGQYPLPLGVRREPKPAAPPAAAKTASPPPKGRPGTQLRLPLDLPGRRGPTTK</sequence>
<name>A0ABS4PU09_9PSEU</name>
<keyword evidence="2" id="KW-0472">Membrane</keyword>
<feature type="region of interest" description="Disordered" evidence="1">
    <location>
        <begin position="605"/>
        <end position="721"/>
    </location>
</feature>
<dbReference type="Proteomes" id="UP000741013">
    <property type="component" value="Unassembled WGS sequence"/>
</dbReference>
<evidence type="ECO:0000313" key="5">
    <source>
        <dbReference type="Proteomes" id="UP000741013"/>
    </source>
</evidence>
<feature type="signal peptide" evidence="3">
    <location>
        <begin position="1"/>
        <end position="18"/>
    </location>
</feature>
<reference evidence="4 5" key="1">
    <citation type="submission" date="2021-03" db="EMBL/GenBank/DDBJ databases">
        <title>Sequencing the genomes of 1000 actinobacteria strains.</title>
        <authorList>
            <person name="Klenk H.-P."/>
        </authorList>
    </citation>
    <scope>NUCLEOTIDE SEQUENCE [LARGE SCALE GENOMIC DNA]</scope>
    <source>
        <strain evidence="4 5">DSM 45510</strain>
    </source>
</reference>
<gene>
    <name evidence="4" type="ORF">JOM49_004440</name>
</gene>
<feature type="transmembrane region" description="Helical" evidence="2">
    <location>
        <begin position="197"/>
        <end position="218"/>
    </location>
</feature>
<feature type="transmembrane region" description="Helical" evidence="2">
    <location>
        <begin position="375"/>
        <end position="397"/>
    </location>
</feature>